<feature type="chain" id="PRO_5001955180" evidence="6">
    <location>
        <begin position="23"/>
        <end position="349"/>
    </location>
</feature>
<dbReference type="CDD" id="cd13666">
    <property type="entry name" value="PBP2_TRAP_DctP_like_1"/>
    <property type="match status" value="1"/>
</dbReference>
<dbReference type="SUPFAM" id="SSF53850">
    <property type="entry name" value="Periplasmic binding protein-like II"/>
    <property type="match status" value="1"/>
</dbReference>
<reference evidence="7 8" key="1">
    <citation type="submission" date="2014-09" db="EMBL/GenBank/DDBJ databases">
        <authorList>
            <person name="McGinnis J.M."/>
            <person name="Wolfgang W.J."/>
        </authorList>
    </citation>
    <scope>NUCLEOTIDE SEQUENCE [LARGE SCALE GENOMIC DNA]</scope>
    <source>
        <strain evidence="7 8">5503</strain>
    </source>
</reference>
<gene>
    <name evidence="7" type="ORF">IX56_08840</name>
</gene>
<organism evidence="7 8">
    <name type="scientific">Paracoccus sanguinis</name>
    <dbReference type="NCBI Taxonomy" id="1545044"/>
    <lineage>
        <taxon>Bacteria</taxon>
        <taxon>Pseudomonadati</taxon>
        <taxon>Pseudomonadota</taxon>
        <taxon>Alphaproteobacteria</taxon>
        <taxon>Rhodobacterales</taxon>
        <taxon>Paracoccaceae</taxon>
        <taxon>Paracoccus</taxon>
    </lineage>
</organism>
<evidence type="ECO:0000313" key="7">
    <source>
        <dbReference type="EMBL" id="KGJ22305.1"/>
    </source>
</evidence>
<comment type="subcellular location">
    <subcellularLocation>
        <location evidence="1">Periplasm</location>
    </subcellularLocation>
</comment>
<dbReference type="AlphaFoldDB" id="A0A099GHH7"/>
<accession>A0A099GHH7</accession>
<dbReference type="Pfam" id="PF03480">
    <property type="entry name" value="DctP"/>
    <property type="match status" value="1"/>
</dbReference>
<sequence length="349" mass="37610">MNKLHATILAGALCATAGWASAQTTLIYGEAGPNRGVRAEGTQWFVEQVGKLSNGDLKIDVNWGGAMFSDKAAVQSLRDGVADLGSVIGVYFPADMIAYGLADLPIPNTDPWVGMKAVDRIMRTDEKVRENLAKQNLVYVGTYTTSAVQVGCKGKSIKTLDDLKGLKVRGVGVYGKVFADLGATPVDMSVYEAYQGLETGLIDCTQTYPYLVKALKLDEVFTSYTELDWGQIGALGILMNKQSFDALSPENQTALMTAGEGLADEFGRILGAANEESVQILRDGGKEIIVLPEADRARLVEGGQKYIDDWIARADAAGLDGKGMVEAYKAGIEEYTKLRDEKGYPWAPK</sequence>
<keyword evidence="3" id="KW-0813">Transport</keyword>
<evidence type="ECO:0000256" key="3">
    <source>
        <dbReference type="ARBA" id="ARBA00022448"/>
    </source>
</evidence>
<dbReference type="PANTHER" id="PTHR33376">
    <property type="match status" value="1"/>
</dbReference>
<proteinExistence type="inferred from homology"/>
<dbReference type="GO" id="GO:0055085">
    <property type="term" value="P:transmembrane transport"/>
    <property type="evidence" value="ECO:0007669"/>
    <property type="project" value="InterPro"/>
</dbReference>
<comment type="similarity">
    <text evidence="2">Belongs to the bacterial solute-binding protein 7 family.</text>
</comment>
<dbReference type="Proteomes" id="UP000029858">
    <property type="component" value="Unassembled WGS sequence"/>
</dbReference>
<feature type="signal peptide" evidence="6">
    <location>
        <begin position="1"/>
        <end position="22"/>
    </location>
</feature>
<evidence type="ECO:0000256" key="4">
    <source>
        <dbReference type="ARBA" id="ARBA00022729"/>
    </source>
</evidence>
<dbReference type="InterPro" id="IPR038404">
    <property type="entry name" value="TRAP_DctP_sf"/>
</dbReference>
<evidence type="ECO:0000313" key="8">
    <source>
        <dbReference type="Proteomes" id="UP000029858"/>
    </source>
</evidence>
<name>A0A099GHH7_9RHOB</name>
<dbReference type="InterPro" id="IPR018389">
    <property type="entry name" value="DctP_fam"/>
</dbReference>
<dbReference type="RefSeq" id="WP_036709359.1">
    <property type="nucleotide sequence ID" value="NZ_JRKQ01000038.1"/>
</dbReference>
<dbReference type="GO" id="GO:0042597">
    <property type="term" value="C:periplasmic space"/>
    <property type="evidence" value="ECO:0007669"/>
    <property type="project" value="UniProtKB-SubCell"/>
</dbReference>
<dbReference type="Gene3D" id="3.40.190.170">
    <property type="entry name" value="Bacterial extracellular solute-binding protein, family 7"/>
    <property type="match status" value="1"/>
</dbReference>
<evidence type="ECO:0000256" key="6">
    <source>
        <dbReference type="SAM" id="SignalP"/>
    </source>
</evidence>
<evidence type="ECO:0000256" key="1">
    <source>
        <dbReference type="ARBA" id="ARBA00004418"/>
    </source>
</evidence>
<reference evidence="7 8" key="2">
    <citation type="submission" date="2014-10" db="EMBL/GenBank/DDBJ databases">
        <title>Paracoccus sanguinis sp. nov., isolated from clinical specimens of New York State patients.</title>
        <authorList>
            <person name="Mingle L.A."/>
            <person name="Cole J.A."/>
            <person name="Lapierre P."/>
            <person name="Musser K.A."/>
        </authorList>
    </citation>
    <scope>NUCLEOTIDE SEQUENCE [LARGE SCALE GENOMIC DNA]</scope>
    <source>
        <strain evidence="7 8">5503</strain>
    </source>
</reference>
<evidence type="ECO:0000256" key="2">
    <source>
        <dbReference type="ARBA" id="ARBA00009023"/>
    </source>
</evidence>
<dbReference type="NCBIfam" id="NF037995">
    <property type="entry name" value="TRAP_S1"/>
    <property type="match status" value="1"/>
</dbReference>
<keyword evidence="5" id="KW-0574">Periplasm</keyword>
<evidence type="ECO:0000256" key="5">
    <source>
        <dbReference type="ARBA" id="ARBA00022764"/>
    </source>
</evidence>
<dbReference type="EMBL" id="JRKQ01000038">
    <property type="protein sequence ID" value="KGJ22305.1"/>
    <property type="molecule type" value="Genomic_DNA"/>
</dbReference>
<comment type="caution">
    <text evidence="7">The sequence shown here is derived from an EMBL/GenBank/DDBJ whole genome shotgun (WGS) entry which is preliminary data.</text>
</comment>
<keyword evidence="4 6" id="KW-0732">Signal</keyword>
<protein>
    <submittedName>
        <fullName evidence="7">C4-dicarboxylate ABC transporter substrate-binding protein</fullName>
    </submittedName>
</protein>
<dbReference type="PANTHER" id="PTHR33376:SF7">
    <property type="entry name" value="C4-DICARBOXYLATE-BINDING PROTEIN DCTB"/>
    <property type="match status" value="1"/>
</dbReference>